<dbReference type="PANTHER" id="PTHR30349:SF41">
    <property type="entry name" value="INTEGRASE_RECOMBINASE PROTEIN MJ0367-RELATED"/>
    <property type="match status" value="1"/>
</dbReference>
<keyword evidence="2" id="KW-0229">DNA integration</keyword>
<evidence type="ECO:0000256" key="2">
    <source>
        <dbReference type="ARBA" id="ARBA00022908"/>
    </source>
</evidence>
<organism evidence="6 7">
    <name type="scientific">Rhodobacter lacus</name>
    <dbReference type="NCBI Taxonomy" id="1641972"/>
    <lineage>
        <taxon>Bacteria</taxon>
        <taxon>Pseudomonadati</taxon>
        <taxon>Pseudomonadota</taxon>
        <taxon>Alphaproteobacteria</taxon>
        <taxon>Rhodobacterales</taxon>
        <taxon>Rhodobacter group</taxon>
        <taxon>Rhodobacter</taxon>
    </lineage>
</organism>
<evidence type="ECO:0000313" key="6">
    <source>
        <dbReference type="EMBL" id="MFD2175713.1"/>
    </source>
</evidence>
<evidence type="ECO:0000256" key="4">
    <source>
        <dbReference type="ARBA" id="ARBA00023172"/>
    </source>
</evidence>
<dbReference type="Proteomes" id="UP001597413">
    <property type="component" value="Unassembled WGS sequence"/>
</dbReference>
<evidence type="ECO:0000259" key="5">
    <source>
        <dbReference type="PROSITE" id="PS51898"/>
    </source>
</evidence>
<accession>A0ABW5ABH3</accession>
<evidence type="ECO:0000313" key="7">
    <source>
        <dbReference type="Proteomes" id="UP001597413"/>
    </source>
</evidence>
<keyword evidence="7" id="KW-1185">Reference proteome</keyword>
<name>A0ABW5ABH3_9RHOB</name>
<dbReference type="InterPro" id="IPR010998">
    <property type="entry name" value="Integrase_recombinase_N"/>
</dbReference>
<keyword evidence="3" id="KW-0238">DNA-binding</keyword>
<proteinExistence type="inferred from homology"/>
<dbReference type="InterPro" id="IPR011010">
    <property type="entry name" value="DNA_brk_join_enz"/>
</dbReference>
<dbReference type="InterPro" id="IPR013762">
    <property type="entry name" value="Integrase-like_cat_sf"/>
</dbReference>
<protein>
    <submittedName>
        <fullName evidence="6">Tyrosine-type recombinase/integrase</fullName>
    </submittedName>
</protein>
<dbReference type="Gene3D" id="1.10.443.10">
    <property type="entry name" value="Intergrase catalytic core"/>
    <property type="match status" value="1"/>
</dbReference>
<dbReference type="Pfam" id="PF00589">
    <property type="entry name" value="Phage_integrase"/>
    <property type="match status" value="1"/>
</dbReference>
<reference evidence="7" key="1">
    <citation type="journal article" date="2019" name="Int. J. Syst. Evol. Microbiol.">
        <title>The Global Catalogue of Microorganisms (GCM) 10K type strain sequencing project: providing services to taxonomists for standard genome sequencing and annotation.</title>
        <authorList>
            <consortium name="The Broad Institute Genomics Platform"/>
            <consortium name="The Broad Institute Genome Sequencing Center for Infectious Disease"/>
            <person name="Wu L."/>
            <person name="Ma J."/>
        </authorList>
    </citation>
    <scope>NUCLEOTIDE SEQUENCE [LARGE SCALE GENOMIC DNA]</scope>
    <source>
        <strain evidence="7">CCUG 55131</strain>
    </source>
</reference>
<comment type="similarity">
    <text evidence="1">Belongs to the 'phage' integrase family.</text>
</comment>
<dbReference type="InterPro" id="IPR002104">
    <property type="entry name" value="Integrase_catalytic"/>
</dbReference>
<dbReference type="Gene3D" id="1.10.150.130">
    <property type="match status" value="1"/>
</dbReference>
<evidence type="ECO:0000256" key="3">
    <source>
        <dbReference type="ARBA" id="ARBA00023125"/>
    </source>
</evidence>
<dbReference type="PANTHER" id="PTHR30349">
    <property type="entry name" value="PHAGE INTEGRASE-RELATED"/>
    <property type="match status" value="1"/>
</dbReference>
<comment type="caution">
    <text evidence="6">The sequence shown here is derived from an EMBL/GenBank/DDBJ whole genome shotgun (WGS) entry which is preliminary data.</text>
</comment>
<sequence length="364" mass="41639">MPRIEIKHIHRVTKRLADGTSHEYHYAWRGGPRFWSSRHDAFKKNGPEYFAAYAKACEDRKPSAGTFRQVIGQYLESRDFRNLAPRTQKDYQRSIYMKGGIDEEFGTAPIGVFNRPEIRQIAYRWRDRFSSARVADHARTHLVKIVNWAVDRSIITTNHLAGMTALYEVDRSDLIWTDTEIEAFCDGAPDYLRRILIAATETGLRPQDLCILSRAHIQQTPEGRRIVIRTQKRRRMVSIPVTPVMGKIIDETPRDRLIILVGDRGQPYSKASSMGRQVTRRKAEINEAARKGGFPIPIREELHFYDCRGTAATRLFQADATLREIAAHMGWSIQTAAKMIEVYVSMNPQASDAVLVKLSAARLN</sequence>
<dbReference type="InterPro" id="IPR050090">
    <property type="entry name" value="Tyrosine_recombinase_XerCD"/>
</dbReference>
<dbReference type="PROSITE" id="PS51898">
    <property type="entry name" value="TYR_RECOMBINASE"/>
    <property type="match status" value="1"/>
</dbReference>
<dbReference type="SUPFAM" id="SSF56349">
    <property type="entry name" value="DNA breaking-rejoining enzymes"/>
    <property type="match status" value="1"/>
</dbReference>
<gene>
    <name evidence="6" type="ORF">ACFSM0_16585</name>
</gene>
<dbReference type="RefSeq" id="WP_377393049.1">
    <property type="nucleotide sequence ID" value="NZ_JBHUIX010000018.1"/>
</dbReference>
<evidence type="ECO:0000256" key="1">
    <source>
        <dbReference type="ARBA" id="ARBA00008857"/>
    </source>
</evidence>
<keyword evidence="4" id="KW-0233">DNA recombination</keyword>
<feature type="domain" description="Tyr recombinase" evidence="5">
    <location>
        <begin position="171"/>
        <end position="356"/>
    </location>
</feature>
<dbReference type="EMBL" id="JBHUIX010000018">
    <property type="protein sequence ID" value="MFD2175713.1"/>
    <property type="molecule type" value="Genomic_DNA"/>
</dbReference>